<dbReference type="RefSeq" id="WP_157693497.1">
    <property type="nucleotide sequence ID" value="NZ_LT629779.1"/>
</dbReference>
<evidence type="ECO:0000313" key="1">
    <source>
        <dbReference type="EMBL" id="SDT53869.1"/>
    </source>
</evidence>
<dbReference type="Proteomes" id="UP000198751">
    <property type="component" value="Chromosome I"/>
</dbReference>
<evidence type="ECO:0008006" key="3">
    <source>
        <dbReference type="Google" id="ProtNLM"/>
    </source>
</evidence>
<reference evidence="2" key="1">
    <citation type="submission" date="2016-10" db="EMBL/GenBank/DDBJ databases">
        <authorList>
            <person name="Varghese N."/>
            <person name="Submissions S."/>
        </authorList>
    </citation>
    <scope>NUCLEOTIDE SEQUENCE [LARGE SCALE GENOMIC DNA]</scope>
    <source>
        <strain evidence="2">IMMIB L-1606</strain>
    </source>
</reference>
<dbReference type="OrthoDB" id="4952992at2"/>
<proteinExistence type="predicted"/>
<organism evidence="1 2">
    <name type="scientific">Pseudarthrobacter equi</name>
    <dbReference type="NCBI Taxonomy" id="728066"/>
    <lineage>
        <taxon>Bacteria</taxon>
        <taxon>Bacillati</taxon>
        <taxon>Actinomycetota</taxon>
        <taxon>Actinomycetes</taxon>
        <taxon>Micrococcales</taxon>
        <taxon>Micrococcaceae</taxon>
        <taxon>Pseudarthrobacter</taxon>
    </lineage>
</organism>
<keyword evidence="2" id="KW-1185">Reference proteome</keyword>
<dbReference type="PROSITE" id="PS51257">
    <property type="entry name" value="PROKAR_LIPOPROTEIN"/>
    <property type="match status" value="1"/>
</dbReference>
<protein>
    <recommendedName>
        <fullName evidence="3">Lipoprotein</fullName>
    </recommendedName>
</protein>
<name>A0A1H2B7H4_9MICC</name>
<evidence type="ECO:0000313" key="2">
    <source>
        <dbReference type="Proteomes" id="UP000198751"/>
    </source>
</evidence>
<sequence>MKLKPAATEAVLTVPLLLGGCASDGYGIDALKAPAGPEDTFPNDANFLEQVDPTTLRFLVEDDGRRFFAAQSSDGAQACLAVVNVNQQVTDYAGCAVAAGSSSNKIVTVSGTDKRPATLVPDYADAVYLESEGLRRIHQNVYVGP</sequence>
<gene>
    <name evidence="1" type="ORF">SAMN04489743_3468</name>
</gene>
<dbReference type="EMBL" id="LT629779">
    <property type="protein sequence ID" value="SDT53869.1"/>
    <property type="molecule type" value="Genomic_DNA"/>
</dbReference>
<accession>A0A1H2B7H4</accession>
<dbReference type="AlphaFoldDB" id="A0A1H2B7H4"/>